<sequence length="297" mass="33629">MKLSLEDRFLQIFVYTVLIILALVSLYPFWNALVISLNSGIDTSLGGLTLWPRQLTFDNYKVILSDPRFFKALGISALRTVSGTAASIFFTAMLAYGLSRRDTVGRKYYMVIAIFTMYFSGGLIPTYLWLRELGLFNNFWVLFVPWTISVWNMIVFRTFFQELPKELEESAMLDGCNHYGLFFRIIVRLSGPVIATLSLFQAVFFWNEWFSSGIYINNANLLPVQNYLMNMINSNSAQEMISQLGAAGGVGDMISSTITPKSLQMTALMVVSLPIILVYPFVQKFFVKGVMVGSLKE</sequence>
<dbReference type="GO" id="GO:0055085">
    <property type="term" value="P:transmembrane transport"/>
    <property type="evidence" value="ECO:0007669"/>
    <property type="project" value="InterPro"/>
</dbReference>
<evidence type="ECO:0000256" key="4">
    <source>
        <dbReference type="ARBA" id="ARBA00022692"/>
    </source>
</evidence>
<dbReference type="Pfam" id="PF00528">
    <property type="entry name" value="BPD_transp_1"/>
    <property type="match status" value="1"/>
</dbReference>
<organism evidence="9 10">
    <name type="scientific">Paenibacillus rhizosphaerae</name>
    <dbReference type="NCBI Taxonomy" id="297318"/>
    <lineage>
        <taxon>Bacteria</taxon>
        <taxon>Bacillati</taxon>
        <taxon>Bacillota</taxon>
        <taxon>Bacilli</taxon>
        <taxon>Bacillales</taxon>
        <taxon>Paenibacillaceae</taxon>
        <taxon>Paenibacillus</taxon>
    </lineage>
</organism>
<dbReference type="PANTHER" id="PTHR43744">
    <property type="entry name" value="ABC TRANSPORTER PERMEASE PROTEIN MG189-RELATED-RELATED"/>
    <property type="match status" value="1"/>
</dbReference>
<feature type="domain" description="ABC transmembrane type-1" evidence="8">
    <location>
        <begin position="110"/>
        <end position="290"/>
    </location>
</feature>
<feature type="transmembrane region" description="Helical" evidence="7">
    <location>
        <begin position="263"/>
        <end position="282"/>
    </location>
</feature>
<feature type="transmembrane region" description="Helical" evidence="7">
    <location>
        <begin position="12"/>
        <end position="30"/>
    </location>
</feature>
<dbReference type="InterPro" id="IPR035906">
    <property type="entry name" value="MetI-like_sf"/>
</dbReference>
<evidence type="ECO:0000256" key="3">
    <source>
        <dbReference type="ARBA" id="ARBA00022475"/>
    </source>
</evidence>
<feature type="transmembrane region" description="Helical" evidence="7">
    <location>
        <begin position="181"/>
        <end position="206"/>
    </location>
</feature>
<feature type="transmembrane region" description="Helical" evidence="7">
    <location>
        <begin position="72"/>
        <end position="96"/>
    </location>
</feature>
<evidence type="ECO:0000256" key="7">
    <source>
        <dbReference type="SAM" id="Phobius"/>
    </source>
</evidence>
<evidence type="ECO:0000256" key="5">
    <source>
        <dbReference type="ARBA" id="ARBA00022989"/>
    </source>
</evidence>
<evidence type="ECO:0000313" key="9">
    <source>
        <dbReference type="EMBL" id="MBB3126194.1"/>
    </source>
</evidence>
<evidence type="ECO:0000256" key="2">
    <source>
        <dbReference type="ARBA" id="ARBA00022448"/>
    </source>
</evidence>
<dbReference type="AlphaFoldDB" id="A0A839THR6"/>
<reference evidence="9 10" key="1">
    <citation type="submission" date="2020-08" db="EMBL/GenBank/DDBJ databases">
        <title>Genomic Encyclopedia of Type Strains, Phase III (KMG-III): the genomes of soil and plant-associated and newly described type strains.</title>
        <authorList>
            <person name="Whitman W."/>
        </authorList>
    </citation>
    <scope>NUCLEOTIDE SEQUENCE [LARGE SCALE GENOMIC DNA]</scope>
    <source>
        <strain evidence="9 10">CECT 5831</strain>
    </source>
</reference>
<dbReference type="RefSeq" id="WP_183578968.1">
    <property type="nucleotide sequence ID" value="NZ_JACHXJ010000001.1"/>
</dbReference>
<dbReference type="PANTHER" id="PTHR43744:SF9">
    <property type="entry name" value="POLYGALACTURONAN_RHAMNOGALACTURONAN TRANSPORT SYSTEM PERMEASE PROTEIN YTCP"/>
    <property type="match status" value="1"/>
</dbReference>
<gene>
    <name evidence="9" type="ORF">FHS19_000848</name>
</gene>
<accession>A0A839THR6</accession>
<dbReference type="CDD" id="cd06261">
    <property type="entry name" value="TM_PBP2"/>
    <property type="match status" value="1"/>
</dbReference>
<dbReference type="Gene3D" id="1.10.3720.10">
    <property type="entry name" value="MetI-like"/>
    <property type="match status" value="1"/>
</dbReference>
<protein>
    <submittedName>
        <fullName evidence="9">Putative aldouronate transport system permease protein</fullName>
    </submittedName>
</protein>
<keyword evidence="5 7" id="KW-1133">Transmembrane helix</keyword>
<feature type="transmembrane region" description="Helical" evidence="7">
    <location>
        <begin position="108"/>
        <end position="128"/>
    </location>
</feature>
<dbReference type="InterPro" id="IPR000515">
    <property type="entry name" value="MetI-like"/>
</dbReference>
<dbReference type="GO" id="GO:0005886">
    <property type="term" value="C:plasma membrane"/>
    <property type="evidence" value="ECO:0007669"/>
    <property type="project" value="UniProtKB-SubCell"/>
</dbReference>
<feature type="transmembrane region" description="Helical" evidence="7">
    <location>
        <begin position="140"/>
        <end position="160"/>
    </location>
</feature>
<comment type="caution">
    <text evidence="9">The sequence shown here is derived from an EMBL/GenBank/DDBJ whole genome shotgun (WGS) entry which is preliminary data.</text>
</comment>
<dbReference type="Proteomes" id="UP000517523">
    <property type="component" value="Unassembled WGS sequence"/>
</dbReference>
<name>A0A839THR6_9BACL</name>
<keyword evidence="6 7" id="KW-0472">Membrane</keyword>
<dbReference type="SUPFAM" id="SSF161098">
    <property type="entry name" value="MetI-like"/>
    <property type="match status" value="1"/>
</dbReference>
<proteinExistence type="predicted"/>
<keyword evidence="2" id="KW-0813">Transport</keyword>
<comment type="subcellular location">
    <subcellularLocation>
        <location evidence="1">Cell membrane</location>
        <topology evidence="1">Multi-pass membrane protein</topology>
    </subcellularLocation>
</comment>
<keyword evidence="4 7" id="KW-0812">Transmembrane</keyword>
<keyword evidence="3" id="KW-1003">Cell membrane</keyword>
<evidence type="ECO:0000259" key="8">
    <source>
        <dbReference type="Pfam" id="PF00528"/>
    </source>
</evidence>
<evidence type="ECO:0000313" key="10">
    <source>
        <dbReference type="Proteomes" id="UP000517523"/>
    </source>
</evidence>
<evidence type="ECO:0000256" key="6">
    <source>
        <dbReference type="ARBA" id="ARBA00023136"/>
    </source>
</evidence>
<dbReference type="EMBL" id="JACHXJ010000001">
    <property type="protein sequence ID" value="MBB3126194.1"/>
    <property type="molecule type" value="Genomic_DNA"/>
</dbReference>
<evidence type="ECO:0000256" key="1">
    <source>
        <dbReference type="ARBA" id="ARBA00004651"/>
    </source>
</evidence>